<name>A0A0L6CEG6_9MICO</name>
<keyword evidence="5" id="KW-1185">Reference proteome</keyword>
<sequence>MGHESGHGSGRRSGRTVLITGAAGGVGAELVARFLRNGDTVLATDLSPEALTTLRADLAEIAAAPGARLLTLAGSIAAEDDVARLSEAVAEVGGLDILINCAGFFPFDTFEDTDADTWRRVIDINLTGYYLVTHALLPHMRGRGWGRIINFGSASMFPGVPGQVHYVTAKSGLVGFTRSLAREVGTDGITVNLLTPGLTLTGPVKASFDPALIESQRNGRALKRDQHATDLVGPVFFLASPDAEFVTGQTLNVDGGMFMN</sequence>
<dbReference type="Pfam" id="PF13561">
    <property type="entry name" value="adh_short_C2"/>
    <property type="match status" value="1"/>
</dbReference>
<evidence type="ECO:0000313" key="5">
    <source>
        <dbReference type="Proteomes" id="UP000037397"/>
    </source>
</evidence>
<comment type="similarity">
    <text evidence="1">Belongs to the short-chain dehydrogenases/reductases (SDR) family.</text>
</comment>
<dbReference type="SUPFAM" id="SSF51735">
    <property type="entry name" value="NAD(P)-binding Rossmann-fold domains"/>
    <property type="match status" value="1"/>
</dbReference>
<evidence type="ECO:0000256" key="1">
    <source>
        <dbReference type="ARBA" id="ARBA00006484"/>
    </source>
</evidence>
<dbReference type="PRINTS" id="PR00080">
    <property type="entry name" value="SDRFAMILY"/>
</dbReference>
<dbReference type="SMART" id="SM00822">
    <property type="entry name" value="PKS_KR"/>
    <property type="match status" value="1"/>
</dbReference>
<feature type="domain" description="Ketoreductase" evidence="3">
    <location>
        <begin position="15"/>
        <end position="197"/>
    </location>
</feature>
<dbReference type="PANTHER" id="PTHR42760">
    <property type="entry name" value="SHORT-CHAIN DEHYDROGENASES/REDUCTASES FAMILY MEMBER"/>
    <property type="match status" value="1"/>
</dbReference>
<dbReference type="GO" id="GO:0016616">
    <property type="term" value="F:oxidoreductase activity, acting on the CH-OH group of donors, NAD or NADP as acceptor"/>
    <property type="evidence" value="ECO:0007669"/>
    <property type="project" value="TreeGrafter"/>
</dbReference>
<reference evidence="5" key="1">
    <citation type="submission" date="2015-03" db="EMBL/GenBank/DDBJ databases">
        <title>Luteipulveratus halotolerans sp. nov., a novel actinobacterium (Dermacoccaceae) from Sarawak, Malaysia.</title>
        <authorList>
            <person name="Juboi H."/>
            <person name="Basik A."/>
            <person name="Shamsul S.S."/>
            <person name="Arnold P."/>
            <person name="Schmitt E.K."/>
            <person name="Sanglier J.-J."/>
            <person name="Yeo T."/>
        </authorList>
    </citation>
    <scope>NUCLEOTIDE SEQUENCE [LARGE SCALE GENOMIC DNA]</scope>
    <source>
        <strain evidence="5">C296001</strain>
    </source>
</reference>
<evidence type="ECO:0000259" key="3">
    <source>
        <dbReference type="SMART" id="SM00822"/>
    </source>
</evidence>
<dbReference type="EMBL" id="LAIR01000003">
    <property type="protein sequence ID" value="KNX35950.1"/>
    <property type="molecule type" value="Genomic_DNA"/>
</dbReference>
<evidence type="ECO:0000313" key="4">
    <source>
        <dbReference type="EMBL" id="KNX35950.1"/>
    </source>
</evidence>
<accession>A0A0L6CEG6</accession>
<dbReference type="InterPro" id="IPR002347">
    <property type="entry name" value="SDR_fam"/>
</dbReference>
<dbReference type="CDD" id="cd05233">
    <property type="entry name" value="SDR_c"/>
    <property type="match status" value="1"/>
</dbReference>
<organism evidence="4 5">
    <name type="scientific">Luteipulveratus halotolerans</name>
    <dbReference type="NCBI Taxonomy" id="1631356"/>
    <lineage>
        <taxon>Bacteria</taxon>
        <taxon>Bacillati</taxon>
        <taxon>Actinomycetota</taxon>
        <taxon>Actinomycetes</taxon>
        <taxon>Micrococcales</taxon>
        <taxon>Dermacoccaceae</taxon>
        <taxon>Luteipulveratus</taxon>
    </lineage>
</organism>
<dbReference type="FunFam" id="3.40.50.720:FF:000084">
    <property type="entry name" value="Short-chain dehydrogenase reductase"/>
    <property type="match status" value="1"/>
</dbReference>
<proteinExistence type="inferred from homology"/>
<evidence type="ECO:0000256" key="2">
    <source>
        <dbReference type="ARBA" id="ARBA00023002"/>
    </source>
</evidence>
<dbReference type="Proteomes" id="UP000037397">
    <property type="component" value="Unassembled WGS sequence"/>
</dbReference>
<keyword evidence="2" id="KW-0560">Oxidoreductase</keyword>
<dbReference type="GO" id="GO:0030497">
    <property type="term" value="P:fatty acid elongation"/>
    <property type="evidence" value="ECO:0007669"/>
    <property type="project" value="TreeGrafter"/>
</dbReference>
<dbReference type="STRING" id="1631356.VV01_21440"/>
<protein>
    <recommendedName>
        <fullName evidence="3">Ketoreductase domain-containing protein</fullName>
    </recommendedName>
</protein>
<dbReference type="PRINTS" id="PR00081">
    <property type="entry name" value="GDHRDH"/>
</dbReference>
<comment type="caution">
    <text evidence="4">The sequence shown here is derived from an EMBL/GenBank/DDBJ whole genome shotgun (WGS) entry which is preliminary data.</text>
</comment>
<dbReference type="PANTHER" id="PTHR42760:SF40">
    <property type="entry name" value="3-OXOACYL-[ACYL-CARRIER-PROTEIN] REDUCTASE, CHLOROPLASTIC"/>
    <property type="match status" value="1"/>
</dbReference>
<dbReference type="PROSITE" id="PS00061">
    <property type="entry name" value="ADH_SHORT"/>
    <property type="match status" value="1"/>
</dbReference>
<dbReference type="InterPro" id="IPR057326">
    <property type="entry name" value="KR_dom"/>
</dbReference>
<dbReference type="Gene3D" id="3.40.50.720">
    <property type="entry name" value="NAD(P)-binding Rossmann-like Domain"/>
    <property type="match status" value="1"/>
</dbReference>
<gene>
    <name evidence="4" type="ORF">VV01_21440</name>
</gene>
<dbReference type="InterPro" id="IPR020904">
    <property type="entry name" value="Sc_DH/Rdtase_CS"/>
</dbReference>
<dbReference type="InterPro" id="IPR036291">
    <property type="entry name" value="NAD(P)-bd_dom_sf"/>
</dbReference>
<dbReference type="AlphaFoldDB" id="A0A0L6CEG6"/>